<comment type="caution">
    <text evidence="1">The sequence shown here is derived from an EMBL/GenBank/DDBJ whole genome shotgun (WGS) entry which is preliminary data.</text>
</comment>
<organism evidence="1 2">
    <name type="scientific">Phocaeicola sartorii</name>
    <dbReference type="NCBI Taxonomy" id="671267"/>
    <lineage>
        <taxon>Bacteria</taxon>
        <taxon>Pseudomonadati</taxon>
        <taxon>Bacteroidota</taxon>
        <taxon>Bacteroidia</taxon>
        <taxon>Bacteroidales</taxon>
        <taxon>Bacteroidaceae</taxon>
        <taxon>Phocaeicola</taxon>
    </lineage>
</organism>
<dbReference type="RefSeq" id="WP_025018784.1">
    <property type="nucleotide sequence ID" value="NZ_CAJUNV010000013.1"/>
</dbReference>
<dbReference type="Pfam" id="PF08843">
    <property type="entry name" value="AbiEii"/>
    <property type="match status" value="1"/>
</dbReference>
<protein>
    <submittedName>
        <fullName evidence="1">Nucleotidyl transferase AbiEii/AbiGii toxin family protein</fullName>
    </submittedName>
</protein>
<dbReference type="AlphaFoldDB" id="A0A4S2FD19"/>
<evidence type="ECO:0000313" key="2">
    <source>
        <dbReference type="Proteomes" id="UP000310760"/>
    </source>
</evidence>
<sequence>MMETLYYHTVSHLLLESLKKLMAEPVFNEFRLVGGTALSLQLGHRTSVDIDLFTDMPYGTMDTETIGKTLQRVFNYVDGLEELSERALGYSFICGDTPNDTIKLDLFYTDRFIFPAVQIDNIQMASIEEIAAMKMLAIITGDRKKDYWDIHELLEHFTLEAMIGWGIERHPYEISREEVLDKLRTASGIDDNTPIQCLKGKYWEFIVEDLSDAARIAKT</sequence>
<accession>A0A4S2FD19</accession>
<keyword evidence="1" id="KW-0808">Transferase</keyword>
<dbReference type="InterPro" id="IPR014942">
    <property type="entry name" value="AbiEii"/>
</dbReference>
<name>A0A4S2FD19_9BACT</name>
<reference evidence="1 2" key="1">
    <citation type="submission" date="2019-04" db="EMBL/GenBank/DDBJ databases">
        <title>Microbes associate with the intestines of laboratory mice.</title>
        <authorList>
            <person name="Navarre W."/>
            <person name="Wong E."/>
            <person name="Huang K."/>
            <person name="Tropini C."/>
            <person name="Ng K."/>
            <person name="Yu B."/>
        </authorList>
    </citation>
    <scope>NUCLEOTIDE SEQUENCE [LARGE SCALE GENOMIC DNA]</scope>
    <source>
        <strain evidence="1 2">NM22_B1</strain>
    </source>
</reference>
<evidence type="ECO:0000313" key="1">
    <source>
        <dbReference type="EMBL" id="TGY67186.1"/>
    </source>
</evidence>
<proteinExistence type="predicted"/>
<dbReference type="EMBL" id="SRYJ01000070">
    <property type="protein sequence ID" value="TGY67186.1"/>
    <property type="molecule type" value="Genomic_DNA"/>
</dbReference>
<gene>
    <name evidence="1" type="ORF">E5339_20510</name>
</gene>
<dbReference type="Proteomes" id="UP000310760">
    <property type="component" value="Unassembled WGS sequence"/>
</dbReference>
<dbReference type="GO" id="GO:0016740">
    <property type="term" value="F:transferase activity"/>
    <property type="evidence" value="ECO:0007669"/>
    <property type="project" value="UniProtKB-KW"/>
</dbReference>